<proteinExistence type="inferred from homology"/>
<organism evidence="8">
    <name type="scientific">Aureimonas frigidaquae</name>
    <dbReference type="NCBI Taxonomy" id="424757"/>
    <lineage>
        <taxon>Bacteria</taxon>
        <taxon>Pseudomonadati</taxon>
        <taxon>Pseudomonadota</taxon>
        <taxon>Alphaproteobacteria</taxon>
        <taxon>Hyphomicrobiales</taxon>
        <taxon>Aurantimonadaceae</taxon>
        <taxon>Aureimonas</taxon>
    </lineage>
</organism>
<protein>
    <recommendedName>
        <fullName evidence="9">YicC family protein</fullName>
    </recommendedName>
</protein>
<reference evidence="8" key="1">
    <citation type="journal article" date="2015" name="Proc. Natl. Acad. Sci. U.S.A.">
        <title>Bacterial clade with the ribosomal RNA operon on a small plasmid rather than the chromosome.</title>
        <authorList>
            <person name="Anda M."/>
            <person name="Ohtsubo Y."/>
            <person name="Okubo T."/>
            <person name="Sugawara M."/>
            <person name="Nagata Y."/>
            <person name="Tsuda M."/>
            <person name="Minamisawa K."/>
            <person name="Mitsui H."/>
        </authorList>
    </citation>
    <scope>NUCLEOTIDE SEQUENCE</scope>
    <source>
        <strain evidence="8">JCM 14755</strain>
    </source>
</reference>
<dbReference type="AlphaFoldDB" id="A0A0P0Z2W3"/>
<dbReference type="NCBIfam" id="TIGR00255">
    <property type="entry name" value="YicC/YloC family endoribonuclease"/>
    <property type="match status" value="1"/>
</dbReference>
<evidence type="ECO:0000256" key="3">
    <source>
        <dbReference type="ARBA" id="ARBA00022759"/>
    </source>
</evidence>
<dbReference type="GO" id="GO:0016787">
    <property type="term" value="F:hydrolase activity"/>
    <property type="evidence" value="ECO:0007669"/>
    <property type="project" value="UniProtKB-KW"/>
</dbReference>
<keyword evidence="2" id="KW-0540">Nuclease</keyword>
<sequence>MKPVCSMTGFARQDATFGDWRIVWELRSVNGKGLDLRWRLPPGFEPVEAEARRRAASRLSRGNVQITLQIQRDGGTIGRAINRDVLSAYVAQARLLVSEGHAAPPTADGLLGLKGVLDAGEADTPVCDAPMAQVALDAFDASLEALIAMRAQEGAATAQVLRQRLDEIAALTGEAEEDPSRSAESIRARLTEQVQLLLGTGLHLDEGRLAQEAALLATRADIREEIDRLRAHIEAGRSLLAEGGPIGRRLDFLSQEFNRESNTLCAKSNATSLTAIGLQLKVVVDQFREQVQNIE</sequence>
<comment type="similarity">
    <text evidence="5">Belongs to the YicC/YloC family.</text>
</comment>
<dbReference type="InterPro" id="IPR005229">
    <property type="entry name" value="YicC/YloC-like"/>
</dbReference>
<dbReference type="Pfam" id="PF03755">
    <property type="entry name" value="YicC-like_N"/>
    <property type="match status" value="1"/>
</dbReference>
<dbReference type="EMBL" id="LC066377">
    <property type="protein sequence ID" value="BAT28311.1"/>
    <property type="molecule type" value="Genomic_DNA"/>
</dbReference>
<dbReference type="PANTHER" id="PTHR30636">
    <property type="entry name" value="UPF0701 PROTEIN YICC"/>
    <property type="match status" value="1"/>
</dbReference>
<evidence type="ECO:0000259" key="6">
    <source>
        <dbReference type="Pfam" id="PF03755"/>
    </source>
</evidence>
<evidence type="ECO:0000313" key="8">
    <source>
        <dbReference type="EMBL" id="BAT28311.1"/>
    </source>
</evidence>
<accession>A0A0P0Z2W3</accession>
<evidence type="ECO:0008006" key="9">
    <source>
        <dbReference type="Google" id="ProtNLM"/>
    </source>
</evidence>
<evidence type="ECO:0000256" key="1">
    <source>
        <dbReference type="ARBA" id="ARBA00001968"/>
    </source>
</evidence>
<dbReference type="GO" id="GO:0004521">
    <property type="term" value="F:RNA endonuclease activity"/>
    <property type="evidence" value="ECO:0007669"/>
    <property type="project" value="InterPro"/>
</dbReference>
<evidence type="ECO:0000256" key="5">
    <source>
        <dbReference type="ARBA" id="ARBA00035648"/>
    </source>
</evidence>
<dbReference type="PANTHER" id="PTHR30636:SF3">
    <property type="entry name" value="UPF0701 PROTEIN YICC"/>
    <property type="match status" value="1"/>
</dbReference>
<keyword evidence="3" id="KW-0255">Endonuclease</keyword>
<feature type="domain" description="Endoribonuclease YicC-like C-terminal" evidence="7">
    <location>
        <begin position="180"/>
        <end position="295"/>
    </location>
</feature>
<dbReference type="InterPro" id="IPR013527">
    <property type="entry name" value="YicC-like_N"/>
</dbReference>
<comment type="cofactor">
    <cofactor evidence="1">
        <name>a divalent metal cation</name>
        <dbReference type="ChEBI" id="CHEBI:60240"/>
    </cofactor>
</comment>
<keyword evidence="4" id="KW-0378">Hydrolase</keyword>
<evidence type="ECO:0000259" key="7">
    <source>
        <dbReference type="Pfam" id="PF08340"/>
    </source>
</evidence>
<evidence type="ECO:0000256" key="4">
    <source>
        <dbReference type="ARBA" id="ARBA00022801"/>
    </source>
</evidence>
<evidence type="ECO:0000256" key="2">
    <source>
        <dbReference type="ARBA" id="ARBA00022722"/>
    </source>
</evidence>
<dbReference type="InterPro" id="IPR013551">
    <property type="entry name" value="YicC-like_C"/>
</dbReference>
<feature type="domain" description="Endoribonuclease YicC-like N-terminal" evidence="6">
    <location>
        <begin position="5"/>
        <end position="158"/>
    </location>
</feature>
<dbReference type="RefSeq" id="WP_306302728.1">
    <property type="nucleotide sequence ID" value="NZ_BBWR01000002.1"/>
</dbReference>
<name>A0A0P0Z2W3_9HYPH</name>
<dbReference type="Pfam" id="PF08340">
    <property type="entry name" value="YicC-like_C"/>
    <property type="match status" value="1"/>
</dbReference>